<dbReference type="Pfam" id="PF12833">
    <property type="entry name" value="HTH_18"/>
    <property type="match status" value="1"/>
</dbReference>
<dbReference type="PANTHER" id="PTHR46796">
    <property type="entry name" value="HTH-TYPE TRANSCRIPTIONAL ACTIVATOR RHAS-RELATED"/>
    <property type="match status" value="1"/>
</dbReference>
<dbReference type="RefSeq" id="WP_067017184.1">
    <property type="nucleotide sequence ID" value="NZ_FLOB01000006.1"/>
</dbReference>
<dbReference type="SMART" id="SM00342">
    <property type="entry name" value="HTH_ARAC"/>
    <property type="match status" value="1"/>
</dbReference>
<reference evidence="5 6" key="1">
    <citation type="submission" date="2016-06" db="EMBL/GenBank/DDBJ databases">
        <authorList>
            <person name="Kjaerup R.B."/>
            <person name="Dalgaard T.S."/>
            <person name="Juul-Madsen H.R."/>
        </authorList>
    </citation>
    <scope>NUCLEOTIDE SEQUENCE [LARGE SCALE GENOMIC DNA]</scope>
    <source>
        <strain evidence="5 6">CECT 8886</strain>
    </source>
</reference>
<dbReference type="SUPFAM" id="SSF46689">
    <property type="entry name" value="Homeodomain-like"/>
    <property type="match status" value="1"/>
</dbReference>
<dbReference type="InterPro" id="IPR035418">
    <property type="entry name" value="AraC-bd_2"/>
</dbReference>
<dbReference type="Pfam" id="PF14525">
    <property type="entry name" value="AraC_binding_2"/>
    <property type="match status" value="1"/>
</dbReference>
<dbReference type="Gene3D" id="1.10.10.60">
    <property type="entry name" value="Homeodomain-like"/>
    <property type="match status" value="1"/>
</dbReference>
<protein>
    <submittedName>
        <fullName evidence="5">Transcriptional activator FeaR</fullName>
    </submittedName>
</protein>
<evidence type="ECO:0000256" key="2">
    <source>
        <dbReference type="ARBA" id="ARBA00023125"/>
    </source>
</evidence>
<sequence>MKPLLQSHHNHLPVEVFASELRQVCGLFNIEPQSSSSVINGSIATRRFGAFEAAIVDVDSVHIERDKASIRQDPGEYFFLLIQDSGYSQVQQGNNTVELRPGDMFLVDSVKPSLFRYDYGQSRQISFHIPRDEAVHRFGNVDCGVNISRDDPLWLAMYSVLKKMIDYECMDQQHLGEAFISLISAYLHTNHRVDHAEPSEQLLSKALALINRHYLHSNFSPREIASHLNISERTLQRHFQVLGETPKHRIISSRLEYAYKQLCLRKDGLLDESITDIALRSGFNDLSYFYREFRKKYNMPPSLMEQ</sequence>
<accession>A0A1A8TIK7</accession>
<dbReference type="InterPro" id="IPR009057">
    <property type="entry name" value="Homeodomain-like_sf"/>
</dbReference>
<dbReference type="GO" id="GO:0043565">
    <property type="term" value="F:sequence-specific DNA binding"/>
    <property type="evidence" value="ECO:0007669"/>
    <property type="project" value="InterPro"/>
</dbReference>
<keyword evidence="3" id="KW-0804">Transcription</keyword>
<keyword evidence="2" id="KW-0238">DNA-binding</keyword>
<proteinExistence type="predicted"/>
<keyword evidence="1" id="KW-0805">Transcription regulation</keyword>
<dbReference type="PROSITE" id="PS01124">
    <property type="entry name" value="HTH_ARAC_FAMILY_2"/>
    <property type="match status" value="1"/>
</dbReference>
<dbReference type="InterPro" id="IPR018060">
    <property type="entry name" value="HTH_AraC"/>
</dbReference>
<evidence type="ECO:0000256" key="3">
    <source>
        <dbReference type="ARBA" id="ARBA00023163"/>
    </source>
</evidence>
<dbReference type="InterPro" id="IPR050204">
    <property type="entry name" value="AraC_XylS_family_regulators"/>
</dbReference>
<dbReference type="EMBL" id="FLOB01000006">
    <property type="protein sequence ID" value="SBS33180.1"/>
    <property type="molecule type" value="Genomic_DNA"/>
</dbReference>
<evidence type="ECO:0000256" key="1">
    <source>
        <dbReference type="ARBA" id="ARBA00023015"/>
    </source>
</evidence>
<evidence type="ECO:0000313" key="5">
    <source>
        <dbReference type="EMBL" id="SBS33180.1"/>
    </source>
</evidence>
<dbReference type="PANTHER" id="PTHR46796:SF6">
    <property type="entry name" value="ARAC SUBFAMILY"/>
    <property type="match status" value="1"/>
</dbReference>
<dbReference type="AlphaFoldDB" id="A0A1A8TIK7"/>
<gene>
    <name evidence="5" type="primary">feaR_2</name>
    <name evidence="5" type="ORF">MSP8886_02665</name>
</gene>
<evidence type="ECO:0000313" key="6">
    <source>
        <dbReference type="Proteomes" id="UP000092544"/>
    </source>
</evidence>
<dbReference type="STRING" id="1792290.MSP8886_02665"/>
<dbReference type="GO" id="GO:0003700">
    <property type="term" value="F:DNA-binding transcription factor activity"/>
    <property type="evidence" value="ECO:0007669"/>
    <property type="project" value="InterPro"/>
</dbReference>
<organism evidence="5 6">
    <name type="scientific">Marinomonas spartinae</name>
    <dbReference type="NCBI Taxonomy" id="1792290"/>
    <lineage>
        <taxon>Bacteria</taxon>
        <taxon>Pseudomonadati</taxon>
        <taxon>Pseudomonadota</taxon>
        <taxon>Gammaproteobacteria</taxon>
        <taxon>Oceanospirillales</taxon>
        <taxon>Oceanospirillaceae</taxon>
        <taxon>Marinomonas</taxon>
    </lineage>
</organism>
<name>A0A1A8TIK7_9GAMM</name>
<dbReference type="Proteomes" id="UP000092544">
    <property type="component" value="Unassembled WGS sequence"/>
</dbReference>
<keyword evidence="6" id="KW-1185">Reference proteome</keyword>
<evidence type="ECO:0000259" key="4">
    <source>
        <dbReference type="PROSITE" id="PS01124"/>
    </source>
</evidence>
<feature type="domain" description="HTH araC/xylS-type" evidence="4">
    <location>
        <begin position="204"/>
        <end position="306"/>
    </location>
</feature>
<dbReference type="OrthoDB" id="9816461at2"/>